<dbReference type="KEGG" id="mgad:MGAD_15620"/>
<dbReference type="EMBL" id="AP022608">
    <property type="protein sequence ID" value="BBZ17227.1"/>
    <property type="molecule type" value="Genomic_DNA"/>
</dbReference>
<evidence type="ECO:0000313" key="3">
    <source>
        <dbReference type="Proteomes" id="UP000466187"/>
    </source>
</evidence>
<proteinExistence type="predicted"/>
<accession>A0A7I7WK85</accession>
<evidence type="ECO:0000313" key="2">
    <source>
        <dbReference type="EMBL" id="BBZ17227.1"/>
    </source>
</evidence>
<evidence type="ECO:0000256" key="1">
    <source>
        <dbReference type="SAM" id="MobiDB-lite"/>
    </source>
</evidence>
<protein>
    <submittedName>
        <fullName evidence="2">Uncharacterized protein</fullName>
    </submittedName>
</protein>
<sequence>MASISHPARTPRPTVAPAADTGDGPRRGVGLRFWAVRAPDFDLLERLPERAAVLLGML</sequence>
<dbReference type="Proteomes" id="UP000466187">
    <property type="component" value="Chromosome"/>
</dbReference>
<organism evidence="2 3">
    <name type="scientific">Mycolicibacterium gadium</name>
    <name type="common">Mycobacterium gadium</name>
    <dbReference type="NCBI Taxonomy" id="1794"/>
    <lineage>
        <taxon>Bacteria</taxon>
        <taxon>Bacillati</taxon>
        <taxon>Actinomycetota</taxon>
        <taxon>Actinomycetes</taxon>
        <taxon>Mycobacteriales</taxon>
        <taxon>Mycobacteriaceae</taxon>
        <taxon>Mycolicibacterium</taxon>
    </lineage>
</organism>
<feature type="compositionally biased region" description="Low complexity" evidence="1">
    <location>
        <begin position="7"/>
        <end position="19"/>
    </location>
</feature>
<feature type="region of interest" description="Disordered" evidence="1">
    <location>
        <begin position="1"/>
        <end position="25"/>
    </location>
</feature>
<name>A0A7I7WK85_MYCGU</name>
<gene>
    <name evidence="2" type="ORF">MGAD_15620</name>
</gene>
<reference evidence="2 3" key="1">
    <citation type="journal article" date="2019" name="Emerg. Microbes Infect.">
        <title>Comprehensive subspecies identification of 175 nontuberculous mycobacteria species based on 7547 genomic profiles.</title>
        <authorList>
            <person name="Matsumoto Y."/>
            <person name="Kinjo T."/>
            <person name="Motooka D."/>
            <person name="Nabeya D."/>
            <person name="Jung N."/>
            <person name="Uechi K."/>
            <person name="Horii T."/>
            <person name="Iida T."/>
            <person name="Fujita J."/>
            <person name="Nakamura S."/>
        </authorList>
    </citation>
    <scope>NUCLEOTIDE SEQUENCE [LARGE SCALE GENOMIC DNA]</scope>
    <source>
        <strain evidence="2 3">JCM 12688</strain>
    </source>
</reference>
<dbReference type="AlphaFoldDB" id="A0A7I7WK85"/>